<keyword evidence="3" id="KW-0678">Repressor</keyword>
<evidence type="ECO:0000256" key="8">
    <source>
        <dbReference type="ARBA" id="ARBA00022990"/>
    </source>
</evidence>
<proteinExistence type="predicted"/>
<sequence length="952" mass="105867">MAGSAETVKRKIPELRVVDLKNELEKRNLDKTGVKATLVDRLTKAVLDEGNNPEDYFFEISEKKTGKRTSIGRQDHDVSDLESATDAADVPNANEFDEDVKDEIDGKKGIQTNDVNKLERVEVNEANTDLPPPQELIKIEFSANQENGDVVEDCINLNVEDEENFEEEESHAKEKDEPPRRGLNQPQQREEKQLPKSQTVGVGSSGETSTLASGGGDELEIGKTSSATCGDSNGDHEADEDGKESNSTGATLDSIASSASSGEKAKSSSIGVKDGMKTASKDDRDKKKTVGGSSSNGGSRNLWVSGLSTSTRATDLKHHFSKFGKVMGAKIVTYARTPGVRCFGYITMATSEDASKCIQYLHRTEIHGRMISVERTTGENGPRKADVKSSDSKNVISAGTEDEVPEKKSADKTDETVADSSPLAKKGEVTTPEVATSATTGDPSVAGNTKEKEEEKSTTQGGDKDGKMVVVSSAQQQRENRERVNRERMERERKDRPRRPPSPHRPRQQVLTFQHIREEREKQRIRERERLERESERRRREEIARMREFERKQREEAIRLEKERERLRIERERLEREKAEILRLEREQQRLEREKIEAEREELKRRQARSLAKIEEVRRATKRTAPNDRDGYFVDRKRLSMEGSMRFDPSSRFVDPKGSNAGSGGHFGSGSVSLNADYRGSKVSEPVRGGYDNHARRFERPPPSSVSVTAGAPVITRRVVQEISSVRRDTRLPPPSPPPPPRDRLDDRRVVDRGRDERYDRGSRSREGFSDRDRERERERPRDRGVGRGSATEPIRNNRMPERDHRDRYANDSRGKDHRYNERVSEPWQRGPSSANAPASSGGVGSSKTNYGSNGSGNTMLGNGVGLSSNTSWSGNGSTQQDRWSASSSSLMPVARSMASSGSFNNNWTGSAPPLSGSTQYNPAAGNIGSLNNPVIGQSGSVGYSADRYSRH</sequence>
<feature type="region of interest" description="Disordered" evidence="14">
    <location>
        <begin position="646"/>
        <end position="918"/>
    </location>
</feature>
<dbReference type="GO" id="GO:0003723">
    <property type="term" value="F:RNA binding"/>
    <property type="evidence" value="ECO:0007669"/>
    <property type="project" value="UniProtKB-UniRule"/>
</dbReference>
<feature type="compositionally biased region" description="Basic and acidic residues" evidence="14">
    <location>
        <begin position="449"/>
        <end position="467"/>
    </location>
</feature>
<dbReference type="InterPro" id="IPR034781">
    <property type="entry name" value="SAFB1_2_RBD"/>
</dbReference>
<keyword evidence="10" id="KW-0238">DNA-binding</keyword>
<keyword evidence="9" id="KW-0805">Transcription regulation</keyword>
<evidence type="ECO:0008006" key="19">
    <source>
        <dbReference type="Google" id="ProtNLM"/>
    </source>
</evidence>
<keyword evidence="11" id="KW-0804">Transcription</keyword>
<keyword evidence="4" id="KW-1017">Isopeptide bond</keyword>
<feature type="region of interest" description="Disordered" evidence="14">
    <location>
        <begin position="931"/>
        <end position="952"/>
    </location>
</feature>
<dbReference type="SMART" id="SM00513">
    <property type="entry name" value="SAP"/>
    <property type="match status" value="1"/>
</dbReference>
<dbReference type="GO" id="GO:0050684">
    <property type="term" value="P:regulation of mRNA processing"/>
    <property type="evidence" value="ECO:0000318"/>
    <property type="project" value="GO_Central"/>
</dbReference>
<feature type="compositionally biased region" description="Basic and acidic residues" evidence="14">
    <location>
        <begin position="741"/>
        <end position="786"/>
    </location>
</feature>
<name>E9H730_DAPPU</name>
<keyword evidence="2" id="KW-0488">Methylation</keyword>
<evidence type="ECO:0000256" key="7">
    <source>
        <dbReference type="ARBA" id="ARBA00022884"/>
    </source>
</evidence>
<feature type="region of interest" description="Disordered" evidence="14">
    <location>
        <begin position="373"/>
        <end position="537"/>
    </location>
</feature>
<evidence type="ECO:0000259" key="16">
    <source>
        <dbReference type="PROSITE" id="PS50800"/>
    </source>
</evidence>
<keyword evidence="18" id="KW-1185">Reference proteome</keyword>
<feature type="compositionally biased region" description="Basic and acidic residues" evidence="14">
    <location>
        <begin position="381"/>
        <end position="391"/>
    </location>
</feature>
<feature type="compositionally biased region" description="Basic and acidic residues" evidence="14">
    <location>
        <begin position="405"/>
        <end position="415"/>
    </location>
</feature>
<evidence type="ECO:0000256" key="14">
    <source>
        <dbReference type="SAM" id="MobiDB-lite"/>
    </source>
</evidence>
<dbReference type="FunFam" id="1.10.720.30:FF:000029">
    <property type="entry name" value="Neurofilament medium polypeptide, putative"/>
    <property type="match status" value="1"/>
</dbReference>
<feature type="compositionally biased region" description="Basic and acidic residues" evidence="14">
    <location>
        <begin position="170"/>
        <end position="180"/>
    </location>
</feature>
<dbReference type="Pfam" id="PF02037">
    <property type="entry name" value="SAP"/>
    <property type="match status" value="1"/>
</dbReference>
<dbReference type="OrthoDB" id="6159259at2759"/>
<feature type="compositionally biased region" description="Basic and acidic residues" evidence="14">
    <location>
        <begin position="691"/>
        <end position="700"/>
    </location>
</feature>
<dbReference type="InterPro" id="IPR000504">
    <property type="entry name" value="RRM_dom"/>
</dbReference>
<feature type="region of interest" description="Disordered" evidence="14">
    <location>
        <begin position="160"/>
        <end position="303"/>
    </location>
</feature>
<feature type="domain" description="RRM" evidence="15">
    <location>
        <begin position="300"/>
        <end position="378"/>
    </location>
</feature>
<keyword evidence="6" id="KW-0832">Ubl conjugation</keyword>
<dbReference type="SUPFAM" id="SSF68906">
    <property type="entry name" value="SAP domain"/>
    <property type="match status" value="1"/>
</dbReference>
<evidence type="ECO:0000256" key="5">
    <source>
        <dbReference type="ARBA" id="ARBA00022553"/>
    </source>
</evidence>
<dbReference type="Gene3D" id="1.10.720.30">
    <property type="entry name" value="SAP domain"/>
    <property type="match status" value="1"/>
</dbReference>
<keyword evidence="5" id="KW-0597">Phosphoprotein</keyword>
<feature type="compositionally biased region" description="Polar residues" evidence="14">
    <location>
        <begin position="848"/>
        <end position="861"/>
    </location>
</feature>
<evidence type="ECO:0000256" key="4">
    <source>
        <dbReference type="ARBA" id="ARBA00022499"/>
    </source>
</evidence>
<dbReference type="SUPFAM" id="SSF54928">
    <property type="entry name" value="RNA-binding domain, RBD"/>
    <property type="match status" value="1"/>
</dbReference>
<evidence type="ECO:0000256" key="1">
    <source>
        <dbReference type="ARBA" id="ARBA00004123"/>
    </source>
</evidence>
<feature type="compositionally biased region" description="Polar residues" evidence="14">
    <location>
        <begin position="898"/>
        <end position="918"/>
    </location>
</feature>
<evidence type="ECO:0000256" key="9">
    <source>
        <dbReference type="ARBA" id="ARBA00023015"/>
    </source>
</evidence>
<dbReference type="InParanoid" id="E9H730"/>
<evidence type="ECO:0000259" key="15">
    <source>
        <dbReference type="PROSITE" id="PS50102"/>
    </source>
</evidence>
<evidence type="ECO:0000256" key="13">
    <source>
        <dbReference type="PROSITE-ProRule" id="PRU00176"/>
    </source>
</evidence>
<evidence type="ECO:0000313" key="18">
    <source>
        <dbReference type="Proteomes" id="UP000000305"/>
    </source>
</evidence>
<dbReference type="STRING" id="6669.E9H730"/>
<dbReference type="InterPro" id="IPR003034">
    <property type="entry name" value="SAP_dom"/>
</dbReference>
<feature type="region of interest" description="Disordered" evidence="14">
    <location>
        <begin position="62"/>
        <end position="108"/>
    </location>
</feature>
<reference evidence="17 18" key="1">
    <citation type="journal article" date="2011" name="Science">
        <title>The ecoresponsive genome of Daphnia pulex.</title>
        <authorList>
            <person name="Colbourne J.K."/>
            <person name="Pfrender M.E."/>
            <person name="Gilbert D."/>
            <person name="Thomas W.K."/>
            <person name="Tucker A."/>
            <person name="Oakley T.H."/>
            <person name="Tokishita S."/>
            <person name="Aerts A."/>
            <person name="Arnold G.J."/>
            <person name="Basu M.K."/>
            <person name="Bauer D.J."/>
            <person name="Caceres C.E."/>
            <person name="Carmel L."/>
            <person name="Casola C."/>
            <person name="Choi J.H."/>
            <person name="Detter J.C."/>
            <person name="Dong Q."/>
            <person name="Dusheyko S."/>
            <person name="Eads B.D."/>
            <person name="Frohlich T."/>
            <person name="Geiler-Samerotte K.A."/>
            <person name="Gerlach D."/>
            <person name="Hatcher P."/>
            <person name="Jogdeo S."/>
            <person name="Krijgsveld J."/>
            <person name="Kriventseva E.V."/>
            <person name="Kultz D."/>
            <person name="Laforsch C."/>
            <person name="Lindquist E."/>
            <person name="Lopez J."/>
            <person name="Manak J.R."/>
            <person name="Muller J."/>
            <person name="Pangilinan J."/>
            <person name="Patwardhan R.P."/>
            <person name="Pitluck S."/>
            <person name="Pritham E.J."/>
            <person name="Rechtsteiner A."/>
            <person name="Rho M."/>
            <person name="Rogozin I.B."/>
            <person name="Sakarya O."/>
            <person name="Salamov A."/>
            <person name="Schaack S."/>
            <person name="Shapiro H."/>
            <person name="Shiga Y."/>
            <person name="Skalitzky C."/>
            <person name="Smith Z."/>
            <person name="Souvorov A."/>
            <person name="Sung W."/>
            <person name="Tang Z."/>
            <person name="Tsuchiya D."/>
            <person name="Tu H."/>
            <person name="Vos H."/>
            <person name="Wang M."/>
            <person name="Wolf Y.I."/>
            <person name="Yamagata H."/>
            <person name="Yamada T."/>
            <person name="Ye Y."/>
            <person name="Shaw J.R."/>
            <person name="Andrews J."/>
            <person name="Crease T.J."/>
            <person name="Tang H."/>
            <person name="Lucas S.M."/>
            <person name="Robertson H.M."/>
            <person name="Bork P."/>
            <person name="Koonin E.V."/>
            <person name="Zdobnov E.M."/>
            <person name="Grigoriev I.V."/>
            <person name="Lynch M."/>
            <person name="Boore J.L."/>
        </authorList>
    </citation>
    <scope>NUCLEOTIDE SEQUENCE [LARGE SCALE GENOMIC DNA]</scope>
</reference>
<dbReference type="HOGENOM" id="CLU_309557_0_0_1"/>
<dbReference type="SMART" id="SM00360">
    <property type="entry name" value="RRM"/>
    <property type="match status" value="1"/>
</dbReference>
<organism evidence="17 18">
    <name type="scientific">Daphnia pulex</name>
    <name type="common">Water flea</name>
    <dbReference type="NCBI Taxonomy" id="6669"/>
    <lineage>
        <taxon>Eukaryota</taxon>
        <taxon>Metazoa</taxon>
        <taxon>Ecdysozoa</taxon>
        <taxon>Arthropoda</taxon>
        <taxon>Crustacea</taxon>
        <taxon>Branchiopoda</taxon>
        <taxon>Diplostraca</taxon>
        <taxon>Cladocera</taxon>
        <taxon>Anomopoda</taxon>
        <taxon>Daphniidae</taxon>
        <taxon>Daphnia</taxon>
    </lineage>
</organism>
<evidence type="ECO:0000256" key="11">
    <source>
        <dbReference type="ARBA" id="ARBA00023163"/>
    </source>
</evidence>
<accession>E9H730</accession>
<dbReference type="GO" id="GO:0043565">
    <property type="term" value="F:sequence-specific DNA binding"/>
    <property type="evidence" value="ECO:0000318"/>
    <property type="project" value="GO_Central"/>
</dbReference>
<dbReference type="EMBL" id="GL732599">
    <property type="protein sequence ID" value="EFX72513.1"/>
    <property type="molecule type" value="Genomic_DNA"/>
</dbReference>
<dbReference type="PANTHER" id="PTHR15683">
    <property type="entry name" value="SCAFFOLD ATTACHMENT FACTOR B-RELATED"/>
    <property type="match status" value="1"/>
</dbReference>
<dbReference type="GO" id="GO:0005634">
    <property type="term" value="C:nucleus"/>
    <property type="evidence" value="ECO:0000318"/>
    <property type="project" value="GO_Central"/>
</dbReference>
<feature type="compositionally biased region" description="Basic and acidic residues" evidence="14">
    <location>
        <begin position="478"/>
        <end position="495"/>
    </location>
</feature>
<comment type="subcellular location">
    <subcellularLocation>
        <location evidence="1">Nucleus</location>
    </subcellularLocation>
</comment>
<dbReference type="Proteomes" id="UP000000305">
    <property type="component" value="Unassembled WGS sequence"/>
</dbReference>
<dbReference type="InterPro" id="IPR035979">
    <property type="entry name" value="RBD_domain_sf"/>
</dbReference>
<dbReference type="InterPro" id="IPR036361">
    <property type="entry name" value="SAP_dom_sf"/>
</dbReference>
<evidence type="ECO:0000256" key="3">
    <source>
        <dbReference type="ARBA" id="ARBA00022491"/>
    </source>
</evidence>
<keyword evidence="12" id="KW-0539">Nucleus</keyword>
<dbReference type="PROSITE" id="PS50102">
    <property type="entry name" value="RRM"/>
    <property type="match status" value="1"/>
</dbReference>
<dbReference type="PROSITE" id="PS50800">
    <property type="entry name" value="SAP"/>
    <property type="match status" value="1"/>
</dbReference>
<dbReference type="Gene3D" id="3.30.70.330">
    <property type="match status" value="1"/>
</dbReference>
<feature type="compositionally biased region" description="Acidic residues" evidence="14">
    <location>
        <begin position="160"/>
        <end position="169"/>
    </location>
</feature>
<dbReference type="InterPro" id="IPR051738">
    <property type="entry name" value="SAF_Modulators"/>
</dbReference>
<feature type="compositionally biased region" description="Basic and acidic residues" evidence="14">
    <location>
        <begin position="274"/>
        <end position="288"/>
    </location>
</feature>
<dbReference type="GO" id="GO:0006357">
    <property type="term" value="P:regulation of transcription by RNA polymerase II"/>
    <property type="evidence" value="ECO:0000318"/>
    <property type="project" value="GO_Central"/>
</dbReference>
<feature type="compositionally biased region" description="Basic and acidic residues" evidence="14">
    <location>
        <begin position="799"/>
        <end position="825"/>
    </location>
</feature>
<dbReference type="AlphaFoldDB" id="E9H730"/>
<feature type="compositionally biased region" description="Polar residues" evidence="14">
    <location>
        <begin position="433"/>
        <end position="442"/>
    </location>
</feature>
<keyword evidence="8" id="KW-0007">Acetylation</keyword>
<dbReference type="PANTHER" id="PTHR15683:SF8">
    <property type="entry name" value="SCAFFOLD ATTACHMENT FACTOR B, ISOFORM B"/>
    <property type="match status" value="1"/>
</dbReference>
<feature type="compositionally biased region" description="Low complexity" evidence="14">
    <location>
        <begin position="254"/>
        <end position="271"/>
    </location>
</feature>
<dbReference type="InterPro" id="IPR012677">
    <property type="entry name" value="Nucleotide-bd_a/b_plait_sf"/>
</dbReference>
<feature type="compositionally biased region" description="Basic and acidic residues" evidence="14">
    <location>
        <begin position="515"/>
        <end position="537"/>
    </location>
</feature>
<feature type="domain" description="SAP" evidence="16">
    <location>
        <begin position="12"/>
        <end position="46"/>
    </location>
</feature>
<dbReference type="eggNOG" id="KOG4661">
    <property type="taxonomic scope" value="Eukaryota"/>
</dbReference>
<evidence type="ECO:0000313" key="17">
    <source>
        <dbReference type="EMBL" id="EFX72513.1"/>
    </source>
</evidence>
<evidence type="ECO:0000256" key="12">
    <source>
        <dbReference type="ARBA" id="ARBA00023242"/>
    </source>
</evidence>
<feature type="compositionally biased region" description="Polar residues" evidence="14">
    <location>
        <begin position="195"/>
        <end position="212"/>
    </location>
</feature>
<gene>
    <name evidence="17" type="ORF">DAPPUDRAFT_326177</name>
</gene>
<evidence type="ECO:0000256" key="10">
    <source>
        <dbReference type="ARBA" id="ARBA00023125"/>
    </source>
</evidence>
<feature type="compositionally biased region" description="Polar residues" evidence="14">
    <location>
        <begin position="880"/>
        <end position="891"/>
    </location>
</feature>
<protein>
    <recommendedName>
        <fullName evidence="19">SAFB-like transcription modulator</fullName>
    </recommendedName>
</protein>
<dbReference type="Pfam" id="PF00076">
    <property type="entry name" value="RRM_1"/>
    <property type="match status" value="1"/>
</dbReference>
<dbReference type="CDD" id="cd12679">
    <property type="entry name" value="RRM_SAFB1_SAFB2"/>
    <property type="match status" value="1"/>
</dbReference>
<dbReference type="KEGG" id="dpx:DAPPUDRAFT_326177"/>
<feature type="compositionally biased region" description="Low complexity" evidence="14">
    <location>
        <begin position="831"/>
        <end position="841"/>
    </location>
</feature>
<feature type="compositionally biased region" description="Low complexity" evidence="14">
    <location>
        <begin position="868"/>
        <end position="879"/>
    </location>
</feature>
<evidence type="ECO:0000256" key="6">
    <source>
        <dbReference type="ARBA" id="ARBA00022843"/>
    </source>
</evidence>
<feature type="compositionally biased region" description="Polar residues" evidence="14">
    <location>
        <begin position="931"/>
        <end position="942"/>
    </location>
</feature>
<feature type="compositionally biased region" description="Basic residues" evidence="14">
    <location>
        <begin position="496"/>
        <end position="507"/>
    </location>
</feature>
<dbReference type="OMA" id="HEEMEGN"/>
<evidence type="ECO:0000256" key="2">
    <source>
        <dbReference type="ARBA" id="ARBA00022481"/>
    </source>
</evidence>
<keyword evidence="7 13" id="KW-0694">RNA-binding</keyword>